<evidence type="ECO:0000313" key="1">
    <source>
        <dbReference type="EMBL" id="KAJ1128508.1"/>
    </source>
</evidence>
<comment type="caution">
    <text evidence="1">The sequence shown here is derived from an EMBL/GenBank/DDBJ whole genome shotgun (WGS) entry which is preliminary data.</text>
</comment>
<sequence>MNGFLHHLQQDAAIEFFTFKRCDAGVCVNVCGLRHPSWAVHHPATRCRRQVLSQCLASLVLQGAPPLGFQLRDDVFQGTFRSSHPRGQFPLVIVAEIRI</sequence>
<gene>
    <name evidence="1" type="ORF">NDU88_006886</name>
</gene>
<protein>
    <submittedName>
        <fullName evidence="1">Uncharacterized protein</fullName>
    </submittedName>
</protein>
<proteinExistence type="predicted"/>
<accession>A0AAV7PPS5</accession>
<organism evidence="1 2">
    <name type="scientific">Pleurodeles waltl</name>
    <name type="common">Iberian ribbed newt</name>
    <dbReference type="NCBI Taxonomy" id="8319"/>
    <lineage>
        <taxon>Eukaryota</taxon>
        <taxon>Metazoa</taxon>
        <taxon>Chordata</taxon>
        <taxon>Craniata</taxon>
        <taxon>Vertebrata</taxon>
        <taxon>Euteleostomi</taxon>
        <taxon>Amphibia</taxon>
        <taxon>Batrachia</taxon>
        <taxon>Caudata</taxon>
        <taxon>Salamandroidea</taxon>
        <taxon>Salamandridae</taxon>
        <taxon>Pleurodelinae</taxon>
        <taxon>Pleurodeles</taxon>
    </lineage>
</organism>
<name>A0AAV7PPS5_PLEWA</name>
<reference evidence="1" key="1">
    <citation type="journal article" date="2022" name="bioRxiv">
        <title>Sequencing and chromosome-scale assembly of the giantPleurodeles waltlgenome.</title>
        <authorList>
            <person name="Brown T."/>
            <person name="Elewa A."/>
            <person name="Iarovenko S."/>
            <person name="Subramanian E."/>
            <person name="Araus A.J."/>
            <person name="Petzold A."/>
            <person name="Susuki M."/>
            <person name="Suzuki K.-i.T."/>
            <person name="Hayashi T."/>
            <person name="Toyoda A."/>
            <person name="Oliveira C."/>
            <person name="Osipova E."/>
            <person name="Leigh N.D."/>
            <person name="Simon A."/>
            <person name="Yun M.H."/>
        </authorList>
    </citation>
    <scope>NUCLEOTIDE SEQUENCE</scope>
    <source>
        <strain evidence="1">20211129_DDA</strain>
        <tissue evidence="1">Liver</tissue>
    </source>
</reference>
<dbReference type="EMBL" id="JANPWB010000011">
    <property type="protein sequence ID" value="KAJ1128508.1"/>
    <property type="molecule type" value="Genomic_DNA"/>
</dbReference>
<keyword evidence="2" id="KW-1185">Reference proteome</keyword>
<dbReference type="Proteomes" id="UP001066276">
    <property type="component" value="Chromosome 7"/>
</dbReference>
<dbReference type="AlphaFoldDB" id="A0AAV7PPS5"/>
<evidence type="ECO:0000313" key="2">
    <source>
        <dbReference type="Proteomes" id="UP001066276"/>
    </source>
</evidence>